<evidence type="ECO:0000259" key="9">
    <source>
        <dbReference type="Pfam" id="PF01915"/>
    </source>
</evidence>
<dbReference type="Gene3D" id="3.40.50.1700">
    <property type="entry name" value="Glycoside hydrolase family 3 C-terminal domain"/>
    <property type="match status" value="1"/>
</dbReference>
<dbReference type="PROSITE" id="PS00775">
    <property type="entry name" value="GLYCOSYL_HYDROL_F3"/>
    <property type="match status" value="1"/>
</dbReference>
<reference evidence="10 11" key="1">
    <citation type="submission" date="2020-10" db="EMBL/GenBank/DDBJ databases">
        <title>Sequencing the genomes of 1000 actinobacteria strains.</title>
        <authorList>
            <person name="Klenk H.-P."/>
        </authorList>
    </citation>
    <scope>NUCLEOTIDE SEQUENCE [LARGE SCALE GENOMIC DNA]</scope>
    <source>
        <strain evidence="10 11">DSM 46744</strain>
    </source>
</reference>
<comment type="catalytic activity">
    <reaction evidence="1">
        <text>Hydrolysis of terminal, non-reducing beta-D-glucosyl residues with release of beta-D-glucose.</text>
        <dbReference type="EC" id="3.2.1.21"/>
    </reaction>
</comment>
<protein>
    <recommendedName>
        <fullName evidence="3">beta-glucosidase</fullName>
        <ecNumber evidence="3">3.2.1.21</ecNumber>
    </recommendedName>
</protein>
<dbReference type="InterPro" id="IPR002772">
    <property type="entry name" value="Glyco_hydro_3_C"/>
</dbReference>
<dbReference type="RefSeq" id="WP_225961504.1">
    <property type="nucleotide sequence ID" value="NZ_JADBDZ010000001.1"/>
</dbReference>
<dbReference type="InterPro" id="IPR019800">
    <property type="entry name" value="Glyco_hydro_3_AS"/>
</dbReference>
<evidence type="ECO:0000259" key="8">
    <source>
        <dbReference type="Pfam" id="PF00933"/>
    </source>
</evidence>
<evidence type="ECO:0000256" key="5">
    <source>
        <dbReference type="ARBA" id="ARBA00022801"/>
    </source>
</evidence>
<feature type="domain" description="Glycoside hydrolase family 3 N-terminal" evidence="8">
    <location>
        <begin position="84"/>
        <end position="399"/>
    </location>
</feature>
<dbReference type="InterPro" id="IPR001764">
    <property type="entry name" value="Glyco_hydro_3_N"/>
</dbReference>
<dbReference type="EMBL" id="JADBDZ010000001">
    <property type="protein sequence ID" value="MBE1537748.1"/>
    <property type="molecule type" value="Genomic_DNA"/>
</dbReference>
<dbReference type="SUPFAM" id="SSF52279">
    <property type="entry name" value="Beta-D-glucan exohydrolase, C-terminal domain"/>
    <property type="match status" value="1"/>
</dbReference>
<feature type="domain" description="Glycoside hydrolase family 3 C-terminal" evidence="9">
    <location>
        <begin position="438"/>
        <end position="640"/>
    </location>
</feature>
<evidence type="ECO:0000256" key="6">
    <source>
        <dbReference type="ARBA" id="ARBA00023295"/>
    </source>
</evidence>
<evidence type="ECO:0000256" key="4">
    <source>
        <dbReference type="ARBA" id="ARBA00022729"/>
    </source>
</evidence>
<keyword evidence="6 7" id="KW-0326">Glycosidase</keyword>
<organism evidence="10 11">
    <name type="scientific">Actinomadura algeriensis</name>
    <dbReference type="NCBI Taxonomy" id="1679523"/>
    <lineage>
        <taxon>Bacteria</taxon>
        <taxon>Bacillati</taxon>
        <taxon>Actinomycetota</taxon>
        <taxon>Actinomycetes</taxon>
        <taxon>Streptosporangiales</taxon>
        <taxon>Thermomonosporaceae</taxon>
        <taxon>Actinomadura</taxon>
    </lineage>
</organism>
<evidence type="ECO:0000256" key="3">
    <source>
        <dbReference type="ARBA" id="ARBA00012744"/>
    </source>
</evidence>
<sequence length="641" mass="68471">MYSTSAKAKRRTVRVRHRVLAFGMLATLALGTGGGSARDGESADGNAGITLTSAERAGTGQLPYLDPSLPVGERVDDLMKRMSLDDKLGQMTQPERRYIKPAEITEHRIGSVLSSGGSAPKPNTAENWADMYDELQKAALAGPLRVPLMYGVDAVHGHNNVVGATIFPHNIGLGATRDPGLVREIGAATAAEMTATGVDWNFAPCVCVVRNDRWGRTYESFGEVPGLPSAMTTMIDGLQGAKLGAGPTSVLATAKHYLGDGGTQGGDDRGDARIPEARLREIHLPPFRAAVRRGVGSVMVSYSSWNGVKLHEHRYLITEVLKGELGFTGFVVSDYNGVDQIDGEPGFTRAEVAKAINAGIDMVMVPEEWKKFIRYLGEEVRAGNVPMSRIDDANRRILTKKFELGLFEDPMADRSYLKSVGGADHRVLARRAVAKSQVLLKNSKNVLPLGAAADKIFVAGRGADDIGRQSGGWTVTWQGEPGDITPGTTILEGVREVAGPSVKVDYGRDGKGIDDSYDAAIAVVGEDPYAEYHGDRTGGLGLDDVDLRTIERLQAADVPVIVVLVSGRPLDVAQRLSGWDALVASWLPGTEGAGVADVLFGKVAPTGRLPVTWMSDAGQQPINRGDGEKPLFPFGYGLTYN</sequence>
<dbReference type="SUPFAM" id="SSF51445">
    <property type="entry name" value="(Trans)glycosidases"/>
    <property type="match status" value="1"/>
</dbReference>
<gene>
    <name evidence="10" type="ORF">H4W34_007581</name>
</gene>
<comment type="caution">
    <text evidence="10">The sequence shown here is derived from an EMBL/GenBank/DDBJ whole genome shotgun (WGS) entry which is preliminary data.</text>
</comment>
<evidence type="ECO:0000256" key="1">
    <source>
        <dbReference type="ARBA" id="ARBA00000448"/>
    </source>
</evidence>
<dbReference type="InterPro" id="IPR036962">
    <property type="entry name" value="Glyco_hydro_3_N_sf"/>
</dbReference>
<dbReference type="Pfam" id="PF00933">
    <property type="entry name" value="Glyco_hydro_3"/>
    <property type="match status" value="1"/>
</dbReference>
<dbReference type="PRINTS" id="PR00133">
    <property type="entry name" value="GLHYDRLASE3"/>
</dbReference>
<keyword evidence="11" id="KW-1185">Reference proteome</keyword>
<dbReference type="InterPro" id="IPR036881">
    <property type="entry name" value="Glyco_hydro_3_C_sf"/>
</dbReference>
<accession>A0ABR9K4X2</accession>
<dbReference type="Gene3D" id="3.20.20.300">
    <property type="entry name" value="Glycoside hydrolase, family 3, N-terminal domain"/>
    <property type="match status" value="1"/>
</dbReference>
<evidence type="ECO:0000313" key="11">
    <source>
        <dbReference type="Proteomes" id="UP000627838"/>
    </source>
</evidence>
<dbReference type="GO" id="GO:0008422">
    <property type="term" value="F:beta-glucosidase activity"/>
    <property type="evidence" value="ECO:0007669"/>
    <property type="project" value="UniProtKB-EC"/>
</dbReference>
<keyword evidence="4" id="KW-0732">Signal</keyword>
<dbReference type="PANTHER" id="PTHR30620">
    <property type="entry name" value="PERIPLASMIC BETA-GLUCOSIDASE-RELATED"/>
    <property type="match status" value="1"/>
</dbReference>
<dbReference type="InterPro" id="IPR017853">
    <property type="entry name" value="GH"/>
</dbReference>
<evidence type="ECO:0000256" key="2">
    <source>
        <dbReference type="ARBA" id="ARBA00005336"/>
    </source>
</evidence>
<dbReference type="EC" id="3.2.1.21" evidence="3"/>
<name>A0ABR9K4X2_9ACTN</name>
<comment type="similarity">
    <text evidence="2 7">Belongs to the glycosyl hydrolase 3 family.</text>
</comment>
<dbReference type="Proteomes" id="UP000627838">
    <property type="component" value="Unassembled WGS sequence"/>
</dbReference>
<keyword evidence="5 7" id="KW-0378">Hydrolase</keyword>
<dbReference type="Pfam" id="PF01915">
    <property type="entry name" value="Glyco_hydro_3_C"/>
    <property type="match status" value="1"/>
</dbReference>
<proteinExistence type="inferred from homology"/>
<evidence type="ECO:0000313" key="10">
    <source>
        <dbReference type="EMBL" id="MBE1537748.1"/>
    </source>
</evidence>
<dbReference type="InterPro" id="IPR051915">
    <property type="entry name" value="Cellulose_Degrad_GH3"/>
</dbReference>
<dbReference type="PANTHER" id="PTHR30620:SF16">
    <property type="entry name" value="LYSOSOMAL BETA GLUCOSIDASE"/>
    <property type="match status" value="1"/>
</dbReference>
<evidence type="ECO:0000256" key="7">
    <source>
        <dbReference type="RuleBase" id="RU361161"/>
    </source>
</evidence>